<evidence type="ECO:0000313" key="10">
    <source>
        <dbReference type="EMBL" id="RXE58538.1"/>
    </source>
</evidence>
<dbReference type="EMBL" id="RLII01000016">
    <property type="protein sequence ID" value="RXE58538.1"/>
    <property type="molecule type" value="Genomic_DNA"/>
</dbReference>
<dbReference type="InterPro" id="IPR003838">
    <property type="entry name" value="ABC3_permease_C"/>
</dbReference>
<dbReference type="InterPro" id="IPR050250">
    <property type="entry name" value="Macrolide_Exporter_MacB"/>
</dbReference>
<keyword evidence="4 7" id="KW-1133">Transmembrane helix</keyword>
<keyword evidence="11" id="KW-1185">Reference proteome</keyword>
<feature type="domain" description="MacB-like periplasmic core" evidence="9">
    <location>
        <begin position="21"/>
        <end position="245"/>
    </location>
</feature>
<evidence type="ECO:0000259" key="8">
    <source>
        <dbReference type="Pfam" id="PF02687"/>
    </source>
</evidence>
<evidence type="ECO:0000256" key="5">
    <source>
        <dbReference type="ARBA" id="ARBA00023136"/>
    </source>
</evidence>
<keyword evidence="5 7" id="KW-0472">Membrane</keyword>
<dbReference type="GO" id="GO:0022857">
    <property type="term" value="F:transmembrane transporter activity"/>
    <property type="evidence" value="ECO:0007669"/>
    <property type="project" value="TreeGrafter"/>
</dbReference>
<dbReference type="InterPro" id="IPR025857">
    <property type="entry name" value="MacB_PCD"/>
</dbReference>
<evidence type="ECO:0000313" key="11">
    <source>
        <dbReference type="Proteomes" id="UP000289166"/>
    </source>
</evidence>
<evidence type="ECO:0000256" key="6">
    <source>
        <dbReference type="ARBA" id="ARBA00038076"/>
    </source>
</evidence>
<feature type="domain" description="ABC3 transporter permease C-terminal" evidence="8">
    <location>
        <begin position="282"/>
        <end position="393"/>
    </location>
</feature>
<evidence type="ECO:0000256" key="7">
    <source>
        <dbReference type="SAM" id="Phobius"/>
    </source>
</evidence>
<dbReference type="PANTHER" id="PTHR30572">
    <property type="entry name" value="MEMBRANE COMPONENT OF TRANSPORTER-RELATED"/>
    <property type="match status" value="1"/>
</dbReference>
<dbReference type="Pfam" id="PF02687">
    <property type="entry name" value="FtsX"/>
    <property type="match status" value="1"/>
</dbReference>
<keyword evidence="2" id="KW-1003">Cell membrane</keyword>
<reference evidence="11" key="1">
    <citation type="submission" date="2018-11" db="EMBL/GenBank/DDBJ databases">
        <title>Genome sequencing of a novel mesophilic and cellulolytic organism within the genus Hungateiclostridium.</title>
        <authorList>
            <person name="Rettenmaier R."/>
            <person name="Liebl W."/>
            <person name="Zverlov V."/>
        </authorList>
    </citation>
    <scope>NUCLEOTIDE SEQUENCE [LARGE SCALE GENOMIC DNA]</scope>
    <source>
        <strain evidence="11">N2K1</strain>
    </source>
</reference>
<dbReference type="Proteomes" id="UP000289166">
    <property type="component" value="Unassembled WGS sequence"/>
</dbReference>
<dbReference type="GO" id="GO:0005886">
    <property type="term" value="C:plasma membrane"/>
    <property type="evidence" value="ECO:0007669"/>
    <property type="project" value="UniProtKB-SubCell"/>
</dbReference>
<dbReference type="RefSeq" id="WP_069194815.1">
    <property type="nucleotide sequence ID" value="NZ_RLII01000016.1"/>
</dbReference>
<evidence type="ECO:0000256" key="4">
    <source>
        <dbReference type="ARBA" id="ARBA00022989"/>
    </source>
</evidence>
<evidence type="ECO:0000259" key="9">
    <source>
        <dbReference type="Pfam" id="PF12704"/>
    </source>
</evidence>
<evidence type="ECO:0000256" key="2">
    <source>
        <dbReference type="ARBA" id="ARBA00022475"/>
    </source>
</evidence>
<sequence>MSFLESIRQALDSLRANKLRSILTMIGIIMGVFSIITIMAIGNATEEYINSQFERIGANVLTIGYKNMSVESDELLYLEDVETVKNAAREIKNVTTYIQRSGTFRMDTKTRGALVYGTTAQYKDITPMEMAAGRFFTDFDVSSRLKVVVVDEYFAKRYFNKVDIVGEIVQFKSPTGNYKLKVIGVTKSTNDAMAGLLDNEDFPTQVYMPITTVQQMYYNNKTLDSIFVTLDQEEDYKEVGERIVRALEMTKGKRDIYMTYSTQDSQEILSSIIGVVSGVLLVIAVITLIVGGIGIVNILLVSVTERIREIGIRKALGAQKKDIIFQFITESIIMTGISGMIGIFLGVLGGNIISQIIQIPPVVDVPVIVGAFLGSVALGLIFGVYPAKKAADLDPIESLRYE</sequence>
<gene>
    <name evidence="10" type="ORF">EFD62_11630</name>
</gene>
<evidence type="ECO:0000256" key="3">
    <source>
        <dbReference type="ARBA" id="ARBA00022692"/>
    </source>
</evidence>
<evidence type="ECO:0000256" key="1">
    <source>
        <dbReference type="ARBA" id="ARBA00004651"/>
    </source>
</evidence>
<dbReference type="OrthoDB" id="9770036at2"/>
<protein>
    <submittedName>
        <fullName evidence="10">FtsX-like permease family protein</fullName>
    </submittedName>
</protein>
<dbReference type="PANTHER" id="PTHR30572:SF4">
    <property type="entry name" value="ABC TRANSPORTER PERMEASE YTRF"/>
    <property type="match status" value="1"/>
</dbReference>
<feature type="transmembrane region" description="Helical" evidence="7">
    <location>
        <begin position="21"/>
        <end position="42"/>
    </location>
</feature>
<comment type="similarity">
    <text evidence="6">Belongs to the ABC-4 integral membrane protein family.</text>
</comment>
<feature type="transmembrane region" description="Helical" evidence="7">
    <location>
        <begin position="272"/>
        <end position="302"/>
    </location>
</feature>
<comment type="subcellular location">
    <subcellularLocation>
        <location evidence="1">Cell membrane</location>
        <topology evidence="1">Multi-pass membrane protein</topology>
    </subcellularLocation>
</comment>
<comment type="caution">
    <text evidence="10">The sequence shown here is derived from an EMBL/GenBank/DDBJ whole genome shotgun (WGS) entry which is preliminary data.</text>
</comment>
<accession>A0A4Q0I2V1</accession>
<feature type="transmembrane region" description="Helical" evidence="7">
    <location>
        <begin position="365"/>
        <end position="385"/>
    </location>
</feature>
<feature type="transmembrane region" description="Helical" evidence="7">
    <location>
        <begin position="323"/>
        <end position="345"/>
    </location>
</feature>
<proteinExistence type="inferred from homology"/>
<dbReference type="AlphaFoldDB" id="A0A4Q0I2V1"/>
<organism evidence="10 11">
    <name type="scientific">Acetivibrio mesophilus</name>
    <dbReference type="NCBI Taxonomy" id="2487273"/>
    <lineage>
        <taxon>Bacteria</taxon>
        <taxon>Bacillati</taxon>
        <taxon>Bacillota</taxon>
        <taxon>Clostridia</taxon>
        <taxon>Eubacteriales</taxon>
        <taxon>Oscillospiraceae</taxon>
        <taxon>Acetivibrio</taxon>
    </lineage>
</organism>
<name>A0A4Q0I2V1_9FIRM</name>
<dbReference type="Pfam" id="PF12704">
    <property type="entry name" value="MacB_PCD"/>
    <property type="match status" value="1"/>
</dbReference>
<keyword evidence="3 7" id="KW-0812">Transmembrane</keyword>